<evidence type="ECO:0000313" key="1">
    <source>
        <dbReference type="EMBL" id="MEC5343690.1"/>
    </source>
</evidence>
<evidence type="ECO:0008006" key="3">
    <source>
        <dbReference type="Google" id="ProtNLM"/>
    </source>
</evidence>
<organism evidence="1 2">
    <name type="scientific">Brenneria populi</name>
    <dbReference type="NCBI Taxonomy" id="1505588"/>
    <lineage>
        <taxon>Bacteria</taxon>
        <taxon>Pseudomonadati</taxon>
        <taxon>Pseudomonadota</taxon>
        <taxon>Gammaproteobacteria</taxon>
        <taxon>Enterobacterales</taxon>
        <taxon>Pectobacteriaceae</taxon>
        <taxon>Brenneria</taxon>
    </lineage>
</organism>
<dbReference type="RefSeq" id="WP_327618619.1">
    <property type="nucleotide sequence ID" value="NZ_JAYWTM010000012.1"/>
</dbReference>
<reference evidence="1 2" key="1">
    <citation type="journal article" date="2017" name="Int. J. Syst. Evol. Microbiol.">
        <title>Brenneria populi subsp. brevivirga subsp. nov. isolated from symptomatic bark of Populus x euramericana canker, and description of Brenneria populi subsp. populi subsp. nov.</title>
        <authorList>
            <person name="Zheng M.H."/>
            <person name="Piao C.G."/>
            <person name="Xue H."/>
            <person name="Guo M.W."/>
            <person name="Li Y."/>
        </authorList>
    </citation>
    <scope>NUCLEOTIDE SEQUENCE [LARGE SCALE GENOMIC DNA]</scope>
    <source>
        <strain evidence="1 2">D9-5</strain>
    </source>
</reference>
<keyword evidence="2" id="KW-1185">Reference proteome</keyword>
<gene>
    <name evidence="1" type="ORF">VSX58_13905</name>
</gene>
<proteinExistence type="predicted"/>
<protein>
    <recommendedName>
        <fullName evidence="3">HTH luxR-type domain-containing protein</fullName>
    </recommendedName>
</protein>
<name>A0ABU6JSZ2_9GAMM</name>
<dbReference type="Proteomes" id="UP001309705">
    <property type="component" value="Unassembled WGS sequence"/>
</dbReference>
<evidence type="ECO:0000313" key="2">
    <source>
        <dbReference type="Proteomes" id="UP001309705"/>
    </source>
</evidence>
<comment type="caution">
    <text evidence="1">The sequence shown here is derived from an EMBL/GenBank/DDBJ whole genome shotgun (WGS) entry which is preliminary data.</text>
</comment>
<accession>A0ABU6JSZ2</accession>
<dbReference type="EMBL" id="JAYWTM010000012">
    <property type="protein sequence ID" value="MEC5343690.1"/>
    <property type="molecule type" value="Genomic_DNA"/>
</dbReference>
<sequence>MVGQCCLMLAQNGEEISRGQVAYQLKRIYWKVMEMTGESNMALLLAIEQLEG</sequence>